<dbReference type="InterPro" id="IPR038765">
    <property type="entry name" value="Papain-like_cys_pep_sf"/>
</dbReference>
<evidence type="ECO:0000313" key="3">
    <source>
        <dbReference type="Proteomes" id="UP001160148"/>
    </source>
</evidence>
<proteinExistence type="predicted"/>
<dbReference type="AlphaFoldDB" id="A0AAV0WWM7"/>
<sequence>MPKKPVVENDRLIRAIVDKKHVFDSCSKTILGPSHQCWKEIAADLDNLVSYKYIYTVVKGNRFNILNKLMIDDENVNSTNEVQVNFTPVLSSDSKSESWEDEQMKFTITLSSDEWNKIYKEERYLYKRSDRENSFRAYDVLTSNEWSPLIHEHFFDHTKKACPIVYKTAKICPTGYIFLNIKGHCSVCSSTFNGIVQNLPEPNTRVLIQCTYSGNFPSCRSRKKRRLIGQNRDEFLEKIYEQNMSASYSQKLEANRIMEYGDQEPAHIPTLNALRVMKYKVLQKSHIHQDLITALSLIKGTVPYDKIIHDMGYDRFFLHYWTSTEINTYRVYTKQNKIPRITIDATGGLVRKVKLLTGRETGSIFLYEIGIMDYKNKCQFTAAHMLSERHDSNSISYWLTEWLRSNIVPPKIVVTDQSLALMMAVAKAFTQYSTLTKYISVCSSLILEQSTEVPSCMIRNDFNHIMHLISTWPEIKTSTYRVKNLYMRSIGLIIKSRDFEEVKELLKCIFIVSLNEEDGFDLDKAPTQCENAKNYLKHRISDNITMAADCIDETNPLLDELVDISYDNILEEDGTTNIFNVIKNIYESCLEDSLKTNKGSHDNMQYSPNIAKKLLHFCKLLPTWSAIMTPYFGYGNSTESSSTSESLFNELKNRVFKHKTLPIRLDEFVQNHVSFIMGSMKLIKGKPEYNNSEDDQSEKEEKKEHKKEHSGNSIGQHHTYDNINEVENWRGQGKPAKYMKHNYSTPDRSILFYNDNSKTQSPIIGILRNGNIQDLKSIVVDGTNYSLTNTCTFDSIFQILCSSYRDSVKYAQFIDLNISKTLYILVANALRDGINVQTYKKRANILTSIFLKVKENTKLRQLPGGLIHLDCASTANFLIQNLFNEFPSFKEHITCNNCNFEKIYEGKSIIANLPTDTIDFLQDVLNSRFTNYTSMCEMCESSKTEIDFTLGNHIFIEICAPSSERQRKVQNFDLPLTLSTLPQKITISNKSYTLRGVISFIAPISKGKEAIGHYVSYCWCEMNNSWNRYDDLQRTPRTVRHTTIAVGCQFIVYTI</sequence>
<protein>
    <recommendedName>
        <fullName evidence="4">USP domain-containing protein</fullName>
    </recommendedName>
</protein>
<dbReference type="Proteomes" id="UP001160148">
    <property type="component" value="Unassembled WGS sequence"/>
</dbReference>
<keyword evidence="3" id="KW-1185">Reference proteome</keyword>
<name>A0AAV0WWM7_9HEMI</name>
<accession>A0AAV0WWM7</accession>
<evidence type="ECO:0000313" key="2">
    <source>
        <dbReference type="EMBL" id="CAI6360211.1"/>
    </source>
</evidence>
<feature type="compositionally biased region" description="Basic and acidic residues" evidence="1">
    <location>
        <begin position="699"/>
        <end position="710"/>
    </location>
</feature>
<feature type="region of interest" description="Disordered" evidence="1">
    <location>
        <begin position="686"/>
        <end position="721"/>
    </location>
</feature>
<gene>
    <name evidence="2" type="ORF">MEUPH1_LOCUS15533</name>
</gene>
<organism evidence="2 3">
    <name type="scientific">Macrosiphum euphorbiae</name>
    <name type="common">potato aphid</name>
    <dbReference type="NCBI Taxonomy" id="13131"/>
    <lineage>
        <taxon>Eukaryota</taxon>
        <taxon>Metazoa</taxon>
        <taxon>Ecdysozoa</taxon>
        <taxon>Arthropoda</taxon>
        <taxon>Hexapoda</taxon>
        <taxon>Insecta</taxon>
        <taxon>Pterygota</taxon>
        <taxon>Neoptera</taxon>
        <taxon>Paraneoptera</taxon>
        <taxon>Hemiptera</taxon>
        <taxon>Sternorrhyncha</taxon>
        <taxon>Aphidomorpha</taxon>
        <taxon>Aphidoidea</taxon>
        <taxon>Aphididae</taxon>
        <taxon>Macrosiphini</taxon>
        <taxon>Macrosiphum</taxon>
    </lineage>
</organism>
<reference evidence="2 3" key="1">
    <citation type="submission" date="2023-01" db="EMBL/GenBank/DDBJ databases">
        <authorList>
            <person name="Whitehead M."/>
        </authorList>
    </citation>
    <scope>NUCLEOTIDE SEQUENCE [LARGE SCALE GENOMIC DNA]</scope>
</reference>
<evidence type="ECO:0008006" key="4">
    <source>
        <dbReference type="Google" id="ProtNLM"/>
    </source>
</evidence>
<dbReference type="SUPFAM" id="SSF54001">
    <property type="entry name" value="Cysteine proteinases"/>
    <property type="match status" value="1"/>
</dbReference>
<comment type="caution">
    <text evidence="2">The sequence shown here is derived from an EMBL/GenBank/DDBJ whole genome shotgun (WGS) entry which is preliminary data.</text>
</comment>
<evidence type="ECO:0000256" key="1">
    <source>
        <dbReference type="SAM" id="MobiDB-lite"/>
    </source>
</evidence>
<dbReference type="EMBL" id="CARXXK010000003">
    <property type="protein sequence ID" value="CAI6360211.1"/>
    <property type="molecule type" value="Genomic_DNA"/>
</dbReference>